<keyword evidence="1 6" id="KW-0813">Transport</keyword>
<reference evidence="8 9" key="1">
    <citation type="submission" date="2017-02" db="EMBL/GenBank/DDBJ databases">
        <authorList>
            <person name="Peterson S.W."/>
        </authorList>
    </citation>
    <scope>NUCLEOTIDE SEQUENCE [LARGE SCALE GENOMIC DNA]</scope>
    <source>
        <strain evidence="8 9">ATCC 49788</strain>
    </source>
</reference>
<keyword evidence="6" id="KW-0812">Transmembrane</keyword>
<evidence type="ECO:0000313" key="8">
    <source>
        <dbReference type="EMBL" id="SKA77966.1"/>
    </source>
</evidence>
<keyword evidence="5 6" id="KW-0249">Electron transport</keyword>
<keyword evidence="2 6" id="KW-0597">Phosphoprotein</keyword>
<dbReference type="RefSeq" id="WP_234975840.1">
    <property type="nucleotide sequence ID" value="NZ_FUYB01000007.1"/>
</dbReference>
<evidence type="ECO:0000256" key="1">
    <source>
        <dbReference type="ARBA" id="ARBA00022448"/>
    </source>
</evidence>
<dbReference type="HAMAP" id="MF_00479">
    <property type="entry name" value="RsxG_RnfG"/>
    <property type="match status" value="1"/>
</dbReference>
<dbReference type="GO" id="GO:0022900">
    <property type="term" value="P:electron transport chain"/>
    <property type="evidence" value="ECO:0007669"/>
    <property type="project" value="UniProtKB-UniRule"/>
</dbReference>
<keyword evidence="4 6" id="KW-0288">FMN</keyword>
<proteinExistence type="inferred from homology"/>
<dbReference type="Proteomes" id="UP000190460">
    <property type="component" value="Unassembled WGS sequence"/>
</dbReference>
<dbReference type="GO" id="GO:0009055">
    <property type="term" value="F:electron transfer activity"/>
    <property type="evidence" value="ECO:0007669"/>
    <property type="project" value="InterPro"/>
</dbReference>
<dbReference type="Pfam" id="PF04205">
    <property type="entry name" value="FMN_bind"/>
    <property type="match status" value="1"/>
</dbReference>
<dbReference type="AlphaFoldDB" id="A0A1T4WKS6"/>
<evidence type="ECO:0000256" key="5">
    <source>
        <dbReference type="ARBA" id="ARBA00022982"/>
    </source>
</evidence>
<organism evidence="8 9">
    <name type="scientific">Thiothrix eikelboomii</name>
    <dbReference type="NCBI Taxonomy" id="92487"/>
    <lineage>
        <taxon>Bacteria</taxon>
        <taxon>Pseudomonadati</taxon>
        <taxon>Pseudomonadota</taxon>
        <taxon>Gammaproteobacteria</taxon>
        <taxon>Thiotrichales</taxon>
        <taxon>Thiotrichaceae</taxon>
        <taxon>Thiothrix</taxon>
    </lineage>
</organism>
<evidence type="ECO:0000256" key="4">
    <source>
        <dbReference type="ARBA" id="ARBA00022643"/>
    </source>
</evidence>
<comment type="subcellular location">
    <subcellularLocation>
        <location evidence="6">Cell inner membrane</location>
        <topology evidence="6">Single-pass membrane protein</topology>
    </subcellularLocation>
</comment>
<keyword evidence="6" id="KW-1133">Transmembrane helix</keyword>
<dbReference type="EMBL" id="FUYB01000007">
    <property type="protein sequence ID" value="SKA77966.1"/>
    <property type="molecule type" value="Genomic_DNA"/>
</dbReference>
<feature type="modified residue" description="FMN phosphoryl threonine" evidence="6">
    <location>
        <position position="178"/>
    </location>
</feature>
<dbReference type="NCBIfam" id="TIGR01947">
    <property type="entry name" value="rnfG"/>
    <property type="match status" value="1"/>
</dbReference>
<keyword evidence="6" id="KW-0472">Membrane</keyword>
<sequence>MNHLAREISKPMLLLAGFALAGTLLLAGVHRLTAQPIADSEAQALLTRINTLVAANRYDNNPLTDTIRLPPAELQSAEPVLVYRLRKQQQPVAAIFTVTTPEGYSGNIRLAVGVNVDQTLAGVRVLAHKETPGLGDWIELEKSDWMLGFSGKSLQTPPETAWAVKKDGGEFDQFTGATITPRAVVAAVKQVLIWSKQHPTSVYAPSTPTEVLTGEGK</sequence>
<evidence type="ECO:0000256" key="2">
    <source>
        <dbReference type="ARBA" id="ARBA00022553"/>
    </source>
</evidence>
<accession>A0A1T4WKS6</accession>
<gene>
    <name evidence="6" type="primary">rnfG</name>
    <name evidence="8" type="ORF">SAMN02745130_01814</name>
</gene>
<keyword evidence="9" id="KW-1185">Reference proteome</keyword>
<dbReference type="GO" id="GO:0005886">
    <property type="term" value="C:plasma membrane"/>
    <property type="evidence" value="ECO:0007669"/>
    <property type="project" value="UniProtKB-SubCell"/>
</dbReference>
<dbReference type="PIRSF" id="PIRSF006091">
    <property type="entry name" value="E_trnsport_RnfG"/>
    <property type="match status" value="1"/>
</dbReference>
<dbReference type="InterPro" id="IPR010209">
    <property type="entry name" value="Ion_transpt_RnfG/RsxG"/>
</dbReference>
<dbReference type="GO" id="GO:0010181">
    <property type="term" value="F:FMN binding"/>
    <property type="evidence" value="ECO:0007669"/>
    <property type="project" value="InterPro"/>
</dbReference>
<dbReference type="PANTHER" id="PTHR36118:SF1">
    <property type="entry name" value="ION-TRANSLOCATING OXIDOREDUCTASE COMPLEX SUBUNIT G"/>
    <property type="match status" value="1"/>
</dbReference>
<dbReference type="NCBIfam" id="NF002519">
    <property type="entry name" value="PRK01908.1"/>
    <property type="match status" value="1"/>
</dbReference>
<comment type="function">
    <text evidence="6">Part of a membrane-bound complex that couples electron transfer with translocation of ions across the membrane.</text>
</comment>
<comment type="subunit">
    <text evidence="6">The complex is composed of six subunits: RnfA, RnfB, RnfC, RnfD, RnfE and RnfG.</text>
</comment>
<comment type="similarity">
    <text evidence="6">Belongs to the RnfG family.</text>
</comment>
<keyword evidence="3 6" id="KW-0285">Flavoprotein</keyword>
<keyword evidence="6" id="KW-1003">Cell membrane</keyword>
<dbReference type="PANTHER" id="PTHR36118">
    <property type="entry name" value="ION-TRANSLOCATING OXIDOREDUCTASE COMPLEX SUBUNIT G"/>
    <property type="match status" value="1"/>
</dbReference>
<evidence type="ECO:0000259" key="7">
    <source>
        <dbReference type="SMART" id="SM00900"/>
    </source>
</evidence>
<keyword evidence="6" id="KW-1278">Translocase</keyword>
<evidence type="ECO:0000256" key="6">
    <source>
        <dbReference type="HAMAP-Rule" id="MF_00479"/>
    </source>
</evidence>
<comment type="cofactor">
    <cofactor evidence="6">
        <name>FMN</name>
        <dbReference type="ChEBI" id="CHEBI:58210"/>
    </cofactor>
</comment>
<name>A0A1T4WKS6_9GAMM</name>
<dbReference type="SMART" id="SM00900">
    <property type="entry name" value="FMN_bind"/>
    <property type="match status" value="1"/>
</dbReference>
<evidence type="ECO:0000256" key="3">
    <source>
        <dbReference type="ARBA" id="ARBA00022630"/>
    </source>
</evidence>
<dbReference type="STRING" id="92487.SAMN02745130_01814"/>
<feature type="domain" description="FMN-binding" evidence="7">
    <location>
        <begin position="103"/>
        <end position="195"/>
    </location>
</feature>
<dbReference type="EC" id="7.-.-.-" evidence="6"/>
<evidence type="ECO:0000313" key="9">
    <source>
        <dbReference type="Proteomes" id="UP000190460"/>
    </source>
</evidence>
<keyword evidence="6" id="KW-0997">Cell inner membrane</keyword>
<protein>
    <recommendedName>
        <fullName evidence="6">Ion-translocating oxidoreductase complex subunit G</fullName>
        <ecNumber evidence="6">7.-.-.-</ecNumber>
    </recommendedName>
    <alternativeName>
        <fullName evidence="6">Rnf electron transport complex subunit G</fullName>
    </alternativeName>
</protein>
<dbReference type="InterPro" id="IPR007329">
    <property type="entry name" value="FMN-bd"/>
</dbReference>